<feature type="region of interest" description="Disordered" evidence="2">
    <location>
        <begin position="1"/>
        <end position="95"/>
    </location>
</feature>
<feature type="compositionally biased region" description="Low complexity" evidence="2">
    <location>
        <begin position="498"/>
        <end position="508"/>
    </location>
</feature>
<feature type="compositionally biased region" description="Basic residues" evidence="2">
    <location>
        <begin position="417"/>
        <end position="426"/>
    </location>
</feature>
<sequence>MLSSNANTSSPHSAQPNATTLAPSLSRTSDLAMDPPALFSSPMSAKQSLGSRPFPNALATPNSDASADDSDNDNDNDDSDDNNSDHVDDERYRTFRVPSPIALRTGPKSGMLRNFGFDDDAPLPTASTSDPVSASAARDARHLGYGVELGLEFPDIPRIGATSRPSRVDSAWTTASKSHLPHDQQPLPTVVDDPLASFAIPILSHATPKSAFAPSPLHPTTHGTNHHASNVKHTNDNISTPTNDRLAQLRAAILDVSADQARDHLRSRQLFSQHRSHINLLVQRLFTAHETDPYFVARSLALLAKFDSPYKRQRVLLTLDAMDQEMTKEEERELLGLDADDDMGDSQMGHVEAVEQPTMVKENSYLHSLRAASSAVKDSLHMHHSPPHAQVHAQMRQSPPKVMSPLSSSSVSDSGHHRGRRGRPSNKKNTDSQRVEPHRVRASIGSTIPLFPTSTLASVTAKPRSTTSISPPSSPFNTREPRRGQVARRGRGEDDDSTATCTSVSSSSRSDDDSDQDRQQGDDANEGDQVLDLNSLLLVATTADTTSGGTTAMIRDQLTKERQRLLFEQEQLRLMLAELQNDVAVMERVASLQAQREADQMQLLGSDQSHPDQEDQADKGGVDGGMAACQGESSDPDCSKEDKGEAVAADTQVSNE</sequence>
<organism evidence="3 4">
    <name type="scientific">Catenaria anguillulae PL171</name>
    <dbReference type="NCBI Taxonomy" id="765915"/>
    <lineage>
        <taxon>Eukaryota</taxon>
        <taxon>Fungi</taxon>
        <taxon>Fungi incertae sedis</taxon>
        <taxon>Blastocladiomycota</taxon>
        <taxon>Blastocladiomycetes</taxon>
        <taxon>Blastocladiales</taxon>
        <taxon>Catenariaceae</taxon>
        <taxon>Catenaria</taxon>
    </lineage>
</organism>
<feature type="compositionally biased region" description="Polar residues" evidence="2">
    <location>
        <begin position="221"/>
        <end position="241"/>
    </location>
</feature>
<feature type="compositionally biased region" description="Low complexity" evidence="2">
    <location>
        <begin position="398"/>
        <end position="413"/>
    </location>
</feature>
<feature type="compositionally biased region" description="Acidic residues" evidence="2">
    <location>
        <begin position="66"/>
        <end position="82"/>
    </location>
</feature>
<feature type="region of interest" description="Disordered" evidence="2">
    <location>
        <begin position="210"/>
        <end position="241"/>
    </location>
</feature>
<evidence type="ECO:0000313" key="3">
    <source>
        <dbReference type="EMBL" id="ORZ31813.1"/>
    </source>
</evidence>
<gene>
    <name evidence="3" type="ORF">BCR44DRAFT_31769</name>
</gene>
<evidence type="ECO:0000256" key="1">
    <source>
        <dbReference type="SAM" id="Coils"/>
    </source>
</evidence>
<feature type="compositionally biased region" description="Basic and acidic residues" evidence="2">
    <location>
        <begin position="609"/>
        <end position="621"/>
    </location>
</feature>
<dbReference type="Proteomes" id="UP000193411">
    <property type="component" value="Unassembled WGS sequence"/>
</dbReference>
<accession>A0A1Y2HDP0</accession>
<dbReference type="AlphaFoldDB" id="A0A1Y2HDP0"/>
<feature type="coiled-coil region" evidence="1">
    <location>
        <begin position="562"/>
        <end position="589"/>
    </location>
</feature>
<reference evidence="3 4" key="1">
    <citation type="submission" date="2016-07" db="EMBL/GenBank/DDBJ databases">
        <title>Pervasive Adenine N6-methylation of Active Genes in Fungi.</title>
        <authorList>
            <consortium name="DOE Joint Genome Institute"/>
            <person name="Mondo S.J."/>
            <person name="Dannebaum R.O."/>
            <person name="Kuo R.C."/>
            <person name="Labutti K."/>
            <person name="Haridas S."/>
            <person name="Kuo A."/>
            <person name="Salamov A."/>
            <person name="Ahrendt S.R."/>
            <person name="Lipzen A."/>
            <person name="Sullivan W."/>
            <person name="Andreopoulos W.B."/>
            <person name="Clum A."/>
            <person name="Lindquist E."/>
            <person name="Daum C."/>
            <person name="Ramamoorthy G.K."/>
            <person name="Gryganskyi A."/>
            <person name="Culley D."/>
            <person name="Magnuson J.K."/>
            <person name="James T.Y."/>
            <person name="O'Malley M.A."/>
            <person name="Stajich J.E."/>
            <person name="Spatafora J.W."/>
            <person name="Visel A."/>
            <person name="Grigoriev I.V."/>
        </authorList>
    </citation>
    <scope>NUCLEOTIDE SEQUENCE [LARGE SCALE GENOMIC DNA]</scope>
    <source>
        <strain evidence="3 4">PL171</strain>
    </source>
</reference>
<keyword evidence="4" id="KW-1185">Reference proteome</keyword>
<dbReference type="EMBL" id="MCFL01000055">
    <property type="protein sequence ID" value="ORZ31813.1"/>
    <property type="molecule type" value="Genomic_DNA"/>
</dbReference>
<evidence type="ECO:0000256" key="2">
    <source>
        <dbReference type="SAM" id="MobiDB-lite"/>
    </source>
</evidence>
<evidence type="ECO:0000313" key="4">
    <source>
        <dbReference type="Proteomes" id="UP000193411"/>
    </source>
</evidence>
<feature type="region of interest" description="Disordered" evidence="2">
    <location>
        <begin position="375"/>
        <end position="529"/>
    </location>
</feature>
<feature type="compositionally biased region" description="Polar residues" evidence="2">
    <location>
        <begin position="41"/>
        <end position="50"/>
    </location>
</feature>
<protein>
    <submittedName>
        <fullName evidence="3">Uncharacterized protein</fullName>
    </submittedName>
</protein>
<feature type="compositionally biased region" description="Basic and acidic residues" evidence="2">
    <location>
        <begin position="83"/>
        <end position="93"/>
    </location>
</feature>
<feature type="compositionally biased region" description="Polar residues" evidence="2">
    <location>
        <begin position="1"/>
        <end position="29"/>
    </location>
</feature>
<proteinExistence type="predicted"/>
<feature type="compositionally biased region" description="Basic and acidic residues" evidence="2">
    <location>
        <begin position="428"/>
        <end position="439"/>
    </location>
</feature>
<feature type="region of interest" description="Disordered" evidence="2">
    <location>
        <begin position="603"/>
        <end position="656"/>
    </location>
</feature>
<keyword evidence="1" id="KW-0175">Coiled coil</keyword>
<comment type="caution">
    <text evidence="3">The sequence shown here is derived from an EMBL/GenBank/DDBJ whole genome shotgun (WGS) entry which is preliminary data.</text>
</comment>
<name>A0A1Y2HDP0_9FUNG</name>
<dbReference type="OrthoDB" id="5591028at2759"/>